<dbReference type="PROSITE" id="PS50043">
    <property type="entry name" value="HTH_LUXR_2"/>
    <property type="match status" value="1"/>
</dbReference>
<dbReference type="SMART" id="SM00421">
    <property type="entry name" value="HTH_LUXR"/>
    <property type="match status" value="1"/>
</dbReference>
<dbReference type="InterPro" id="IPR036388">
    <property type="entry name" value="WH-like_DNA-bd_sf"/>
</dbReference>
<dbReference type="InterPro" id="IPR059106">
    <property type="entry name" value="WHD_MalT"/>
</dbReference>
<dbReference type="RefSeq" id="WP_068651061.1">
    <property type="nucleotide sequence ID" value="NZ_CP043611.1"/>
</dbReference>
<dbReference type="Gene3D" id="1.25.40.10">
    <property type="entry name" value="Tetratricopeptide repeat domain"/>
    <property type="match status" value="1"/>
</dbReference>
<dbReference type="GO" id="GO:0006355">
    <property type="term" value="P:regulation of DNA-templated transcription"/>
    <property type="evidence" value="ECO:0007669"/>
    <property type="project" value="InterPro"/>
</dbReference>
<dbReference type="InterPro" id="IPR000792">
    <property type="entry name" value="Tscrpt_reg_LuxR_C"/>
</dbReference>
<dbReference type="EMBL" id="LVJI01000024">
    <property type="protein sequence ID" value="OAB43894.1"/>
    <property type="molecule type" value="Genomic_DNA"/>
</dbReference>
<sequence length="891" mass="98917">MTIPIISTKLYIPPPRPNLVIRSHLIEQLNEGLHGRLTLISAPAGFGKTTLISEWAAGCDRPVAWLSMDEGDNDPACLLTYLVASLQTIVTNIGNGVLGLLQSPQPLPIESILTVLLNEITTMPDPFILILDDYHVINAESIDNAIALILERMPPQMHLVIATREDPRLPMAKLRSRNQLTEVRATDLRFDSFEATEFLGPIMGLTLSSEDIDMLESRTEGWIAGLQLAALSLRGHKDASTFIKSFTGSHHFVADYLVEEVLQQQSTNIQTFLLYTSVLDRLCGPLCDMVLLTGVGGNFAPSSSGQEILEYLERNNLFIVPLDNERRWYRYHHLFADLLRQRLRQSINSSLGDEGRVVAELNIRASTWYEDNGLDIEAFNHAVIANDIHRGVRLIEGEGMPLFFRGAVIPVMNWLTSMSQEEMDASPSLWVMFASSLLLVGQLTGVEMKLQAAEKALHSAERDEKTSDLIGHIASIRATLAVSKHQAETIIAESRLALANLHPDNLPVRTATIWALGYAYELQGDRTAAWKAYTEALSISQLIGHVMITIMATLGLGKIQEAENQLYVAAETYRVVLKLAGDPPMPVACEAHLGLARIMYEWNDLDDALQQGLQSVNLAQLLEQTDRVVAGEVVIARIKLAQGEEREATSILVKADHFARQNNFVNQIPYIADAQVLALLYKGNLAEAADVAEKHKRSFSQAKVHLAQGNMQTALSILETLRMQVEEKDLKDEQLKILVLMAVTLHAIGAKVKSIQILKNTLMISQPGGFIRIFINEGILMDRLLREVATLGVMPDYVGKILPEFQAEKIKSEVKAGYPFIQATKSHIEPLTGRELEVLHLIAQGLSNREISEKLFLALSTVKGHNQIIFEKLQVTRRTEAVACARKWGLL</sequence>
<dbReference type="Pfam" id="PF00196">
    <property type="entry name" value="GerE"/>
    <property type="match status" value="1"/>
</dbReference>
<keyword evidence="6" id="KW-1185">Reference proteome</keyword>
<dbReference type="Pfam" id="PF25873">
    <property type="entry name" value="WHD_MalT"/>
    <property type="match status" value="1"/>
</dbReference>
<evidence type="ECO:0000313" key="6">
    <source>
        <dbReference type="Proteomes" id="UP000077355"/>
    </source>
</evidence>
<keyword evidence="3" id="KW-0804">Transcription</keyword>
<dbReference type="InterPro" id="IPR041617">
    <property type="entry name" value="TPR_MalT"/>
</dbReference>
<evidence type="ECO:0000256" key="3">
    <source>
        <dbReference type="ARBA" id="ARBA00023163"/>
    </source>
</evidence>
<dbReference type="InterPro" id="IPR011990">
    <property type="entry name" value="TPR-like_helical_dom_sf"/>
</dbReference>
<dbReference type="SUPFAM" id="SSF52540">
    <property type="entry name" value="P-loop containing nucleoside triphosphate hydrolases"/>
    <property type="match status" value="1"/>
</dbReference>
<comment type="caution">
    <text evidence="5">The sequence shown here is derived from an EMBL/GenBank/DDBJ whole genome shotgun (WGS) entry which is preliminary data.</text>
</comment>
<dbReference type="AlphaFoldDB" id="A0A168LVI4"/>
<dbReference type="GO" id="GO:0003677">
    <property type="term" value="F:DNA binding"/>
    <property type="evidence" value="ECO:0007669"/>
    <property type="project" value="UniProtKB-KW"/>
</dbReference>
<dbReference type="SUPFAM" id="SSF48452">
    <property type="entry name" value="TPR-like"/>
    <property type="match status" value="1"/>
</dbReference>
<feature type="domain" description="HTH luxR-type" evidence="4">
    <location>
        <begin position="824"/>
        <end position="889"/>
    </location>
</feature>
<dbReference type="Gene3D" id="1.10.10.10">
    <property type="entry name" value="Winged helix-like DNA-binding domain superfamily/Winged helix DNA-binding domain"/>
    <property type="match status" value="1"/>
</dbReference>
<dbReference type="OrthoDB" id="1137593at2"/>
<dbReference type="Gene3D" id="3.40.50.300">
    <property type="entry name" value="P-loop containing nucleotide triphosphate hydrolases"/>
    <property type="match status" value="1"/>
</dbReference>
<dbReference type="Pfam" id="PF17874">
    <property type="entry name" value="TPR_MalT"/>
    <property type="match status" value="1"/>
</dbReference>
<accession>A0A168LVI4</accession>
<keyword evidence="1" id="KW-0805">Transcription regulation</keyword>
<dbReference type="Proteomes" id="UP000077355">
    <property type="component" value="Unassembled WGS sequence"/>
</dbReference>
<keyword evidence="2" id="KW-0238">DNA-binding</keyword>
<dbReference type="InterPro" id="IPR027417">
    <property type="entry name" value="P-loop_NTPase"/>
</dbReference>
<dbReference type="CDD" id="cd06170">
    <property type="entry name" value="LuxR_C_like"/>
    <property type="match status" value="1"/>
</dbReference>
<dbReference type="PANTHER" id="PTHR44688:SF16">
    <property type="entry name" value="DNA-BINDING TRANSCRIPTIONAL ACTIVATOR DEVR_DOSR"/>
    <property type="match status" value="1"/>
</dbReference>
<protein>
    <submittedName>
        <fullName evidence="5">Transcriptional regulator</fullName>
    </submittedName>
</protein>
<dbReference type="SUPFAM" id="SSF46894">
    <property type="entry name" value="C-terminal effector domain of the bipartite response regulators"/>
    <property type="match status" value="1"/>
</dbReference>
<evidence type="ECO:0000256" key="2">
    <source>
        <dbReference type="ARBA" id="ARBA00023125"/>
    </source>
</evidence>
<evidence type="ECO:0000313" key="5">
    <source>
        <dbReference type="EMBL" id="OAB43894.1"/>
    </source>
</evidence>
<name>A0A168LVI4_9BACL</name>
<gene>
    <name evidence="5" type="ORF">PBAT_16865</name>
</gene>
<dbReference type="PRINTS" id="PR00038">
    <property type="entry name" value="HTHLUXR"/>
</dbReference>
<evidence type="ECO:0000259" key="4">
    <source>
        <dbReference type="PROSITE" id="PS50043"/>
    </source>
</evidence>
<organism evidence="5 6">
    <name type="scientific">Paenibacillus antarcticus</name>
    <dbReference type="NCBI Taxonomy" id="253703"/>
    <lineage>
        <taxon>Bacteria</taxon>
        <taxon>Bacillati</taxon>
        <taxon>Bacillota</taxon>
        <taxon>Bacilli</taxon>
        <taxon>Bacillales</taxon>
        <taxon>Paenibacillaceae</taxon>
        <taxon>Paenibacillus</taxon>
    </lineage>
</organism>
<proteinExistence type="predicted"/>
<evidence type="ECO:0000256" key="1">
    <source>
        <dbReference type="ARBA" id="ARBA00023015"/>
    </source>
</evidence>
<dbReference type="PANTHER" id="PTHR44688">
    <property type="entry name" value="DNA-BINDING TRANSCRIPTIONAL ACTIVATOR DEVR_DOSR"/>
    <property type="match status" value="1"/>
</dbReference>
<reference evidence="5 6" key="1">
    <citation type="submission" date="2016-03" db="EMBL/GenBank/DDBJ databases">
        <title>Draft genome sequence of Paenibacillus antarcticus CECT 5836.</title>
        <authorList>
            <person name="Shin S.-K."/>
            <person name="Yi H."/>
        </authorList>
    </citation>
    <scope>NUCLEOTIDE SEQUENCE [LARGE SCALE GENOMIC DNA]</scope>
    <source>
        <strain evidence="5 6">CECT 5836</strain>
    </source>
</reference>
<dbReference type="InterPro" id="IPR016032">
    <property type="entry name" value="Sig_transdc_resp-reg_C-effctor"/>
</dbReference>